<dbReference type="WBParaSite" id="GPUH_0000063601-mRNA-1">
    <property type="protein sequence ID" value="GPUH_0000063601-mRNA-1"/>
    <property type="gene ID" value="GPUH_0000063601"/>
</dbReference>
<dbReference type="GO" id="GO:0005783">
    <property type="term" value="C:endoplasmic reticulum"/>
    <property type="evidence" value="ECO:0007669"/>
    <property type="project" value="TreeGrafter"/>
</dbReference>
<name>A0A183CVZ5_9BILA</name>
<keyword evidence="4" id="KW-1185">Reference proteome</keyword>
<dbReference type="OrthoDB" id="5545019at2759"/>
<gene>
    <name evidence="3" type="ORF">GPUH_LOCUS636</name>
</gene>
<evidence type="ECO:0000313" key="4">
    <source>
        <dbReference type="Proteomes" id="UP000271098"/>
    </source>
</evidence>
<evidence type="ECO:0000313" key="3">
    <source>
        <dbReference type="EMBL" id="VDK28438.1"/>
    </source>
</evidence>
<dbReference type="GO" id="GO:0016491">
    <property type="term" value="F:oxidoreductase activity"/>
    <property type="evidence" value="ECO:0007669"/>
    <property type="project" value="UniProtKB-KW"/>
</dbReference>
<dbReference type="AlphaFoldDB" id="A0A183CVZ5"/>
<organism evidence="5">
    <name type="scientific">Gongylonema pulchrum</name>
    <dbReference type="NCBI Taxonomy" id="637853"/>
    <lineage>
        <taxon>Eukaryota</taxon>
        <taxon>Metazoa</taxon>
        <taxon>Ecdysozoa</taxon>
        <taxon>Nematoda</taxon>
        <taxon>Chromadorea</taxon>
        <taxon>Rhabditida</taxon>
        <taxon>Spirurina</taxon>
        <taxon>Spiruromorpha</taxon>
        <taxon>Spiruroidea</taxon>
        <taxon>Gongylonematidae</taxon>
        <taxon>Gongylonema</taxon>
    </lineage>
</organism>
<evidence type="ECO:0000256" key="2">
    <source>
        <dbReference type="ARBA" id="ARBA00023002"/>
    </source>
</evidence>
<evidence type="ECO:0000313" key="5">
    <source>
        <dbReference type="WBParaSite" id="GPUH_0000063601-mRNA-1"/>
    </source>
</evidence>
<accession>A0A183CVZ5</accession>
<comment type="similarity">
    <text evidence="1">Belongs to the short-chain dehydrogenases/reductases (SDR) family.</text>
</comment>
<dbReference type="Gene3D" id="3.40.50.720">
    <property type="entry name" value="NAD(P)-binding Rossmann-like Domain"/>
    <property type="match status" value="1"/>
</dbReference>
<evidence type="ECO:0000256" key="1">
    <source>
        <dbReference type="ARBA" id="ARBA00006484"/>
    </source>
</evidence>
<dbReference type="InterPro" id="IPR051019">
    <property type="entry name" value="VLCFA-Steroid_DH"/>
</dbReference>
<keyword evidence="2" id="KW-0560">Oxidoreductase</keyword>
<sequence>MERYGANPEADYKILKVNGLGAAEFLSIVLPAMEAYGGGQIVVMSSSLGYRPLPYVASYCASKAMLLFLCESISREYPKIHVQCLTPALVATNMTHYDKTHGSLFVKTPDSFACEAVNTIGLVNVTTGCFNHEFQMLLRHLFPWCMLKYILLPFNWYHKHRTDQLHKARVAADCDKKVLLFADFILPVN</sequence>
<dbReference type="PANTHER" id="PTHR43899:SF13">
    <property type="entry name" value="RH59310P"/>
    <property type="match status" value="1"/>
</dbReference>
<dbReference type="InterPro" id="IPR002347">
    <property type="entry name" value="SDR_fam"/>
</dbReference>
<dbReference type="InterPro" id="IPR036291">
    <property type="entry name" value="NAD(P)-bd_dom_sf"/>
</dbReference>
<dbReference type="EMBL" id="UYRT01000607">
    <property type="protein sequence ID" value="VDK28438.1"/>
    <property type="molecule type" value="Genomic_DNA"/>
</dbReference>
<reference evidence="5" key="1">
    <citation type="submission" date="2016-06" db="UniProtKB">
        <authorList>
            <consortium name="WormBaseParasite"/>
        </authorList>
    </citation>
    <scope>IDENTIFICATION</scope>
</reference>
<dbReference type="Proteomes" id="UP000271098">
    <property type="component" value="Unassembled WGS sequence"/>
</dbReference>
<protein>
    <submittedName>
        <fullName evidence="5">Sepiapterin reductase</fullName>
    </submittedName>
</protein>
<reference evidence="3 4" key="2">
    <citation type="submission" date="2018-11" db="EMBL/GenBank/DDBJ databases">
        <authorList>
            <consortium name="Pathogen Informatics"/>
        </authorList>
    </citation>
    <scope>NUCLEOTIDE SEQUENCE [LARGE SCALE GENOMIC DNA]</scope>
</reference>
<dbReference type="PANTHER" id="PTHR43899">
    <property type="entry name" value="RH59310P"/>
    <property type="match status" value="1"/>
</dbReference>
<proteinExistence type="inferred from homology"/>
<dbReference type="Pfam" id="PF00106">
    <property type="entry name" value="adh_short"/>
    <property type="match status" value="1"/>
</dbReference>
<dbReference type="SUPFAM" id="SSF51735">
    <property type="entry name" value="NAD(P)-binding Rossmann-fold domains"/>
    <property type="match status" value="1"/>
</dbReference>
<dbReference type="PRINTS" id="PR00081">
    <property type="entry name" value="GDHRDH"/>
</dbReference>